<protein>
    <submittedName>
        <fullName evidence="2">Uncharacterized protein</fullName>
    </submittedName>
</protein>
<gene>
    <name evidence="2" type="ORF">BWGO95_05806</name>
</gene>
<name>A0A1G4EZW1_BACMY</name>
<evidence type="ECO:0000256" key="1">
    <source>
        <dbReference type="SAM" id="Phobius"/>
    </source>
</evidence>
<dbReference type="AlphaFoldDB" id="A0A1G4EZW1"/>
<keyword evidence="1" id="KW-0472">Membrane</keyword>
<dbReference type="EMBL" id="FMAK01000080">
    <property type="protein sequence ID" value="SCB71559.1"/>
    <property type="molecule type" value="Genomic_DNA"/>
</dbReference>
<keyword evidence="1" id="KW-1133">Transmembrane helix</keyword>
<proteinExistence type="predicted"/>
<organism evidence="2 3">
    <name type="scientific">Bacillus mycoides</name>
    <dbReference type="NCBI Taxonomy" id="1405"/>
    <lineage>
        <taxon>Bacteria</taxon>
        <taxon>Bacillati</taxon>
        <taxon>Bacillota</taxon>
        <taxon>Bacilli</taxon>
        <taxon>Bacillales</taxon>
        <taxon>Bacillaceae</taxon>
        <taxon>Bacillus</taxon>
        <taxon>Bacillus cereus group</taxon>
    </lineage>
</organism>
<sequence>MFRFGRGRKPVYAIILTSLIAVAMVSFV</sequence>
<feature type="transmembrane region" description="Helical" evidence="1">
    <location>
        <begin position="12"/>
        <end position="27"/>
    </location>
</feature>
<evidence type="ECO:0000313" key="2">
    <source>
        <dbReference type="EMBL" id="SCB71559.1"/>
    </source>
</evidence>
<evidence type="ECO:0000313" key="3">
    <source>
        <dbReference type="Proteomes" id="UP000195696"/>
    </source>
</evidence>
<reference evidence="2 3" key="1">
    <citation type="submission" date="2016-08" db="EMBL/GenBank/DDBJ databases">
        <authorList>
            <person name="Seilhamer J.J."/>
        </authorList>
    </citation>
    <scope>NUCLEOTIDE SEQUENCE [LARGE SCALE GENOMIC DNA]</scope>
    <source>
        <strain evidence="2 3">SDA_GO95</strain>
    </source>
</reference>
<keyword evidence="1" id="KW-0812">Transmembrane</keyword>
<dbReference type="Proteomes" id="UP000195696">
    <property type="component" value="Unassembled WGS sequence"/>
</dbReference>
<accession>A0A1G4EZW1</accession>